<dbReference type="OrthoDB" id="1188608at2"/>
<feature type="signal peptide" evidence="1">
    <location>
        <begin position="1"/>
        <end position="18"/>
    </location>
</feature>
<evidence type="ECO:0000313" key="3">
    <source>
        <dbReference type="Proteomes" id="UP000295313"/>
    </source>
</evidence>
<keyword evidence="3" id="KW-1185">Reference proteome</keyword>
<dbReference type="RefSeq" id="WP_133943210.1">
    <property type="nucleotide sequence ID" value="NZ_SOEO01000001.1"/>
</dbReference>
<protein>
    <recommendedName>
        <fullName evidence="4">Phosphate ABC transporter permease</fullName>
    </recommendedName>
</protein>
<evidence type="ECO:0000313" key="2">
    <source>
        <dbReference type="EMBL" id="TDX86557.1"/>
    </source>
</evidence>
<gene>
    <name evidence="2" type="ORF">B0I22_0691</name>
</gene>
<feature type="chain" id="PRO_5020307482" description="Phosphate ABC transporter permease" evidence="1">
    <location>
        <begin position="19"/>
        <end position="158"/>
    </location>
</feature>
<comment type="caution">
    <text evidence="2">The sequence shown here is derived from an EMBL/GenBank/DDBJ whole genome shotgun (WGS) entry which is preliminary data.</text>
</comment>
<proteinExistence type="predicted"/>
<accession>A0A4R8I986</accession>
<keyword evidence="1" id="KW-0732">Signal</keyword>
<sequence>MRISFLFILILISINAFSQKKEADIWSGNYSVHPNNDAVIQDTLVISRSKDLKPDDVPAKLEADLARWTIGSKRDAKKDEILVRRFLQSEEDYEYKEFGWTALHKAGKMNCIDGGHFFICQTEPNSTVEPKGEKPFKTESGIFGIWLHYGLVTLKKIK</sequence>
<organism evidence="2 3">
    <name type="scientific">Epilithonimonas xixisoli</name>
    <dbReference type="NCBI Taxonomy" id="1476462"/>
    <lineage>
        <taxon>Bacteria</taxon>
        <taxon>Pseudomonadati</taxon>
        <taxon>Bacteroidota</taxon>
        <taxon>Flavobacteriia</taxon>
        <taxon>Flavobacteriales</taxon>
        <taxon>Weeksellaceae</taxon>
        <taxon>Chryseobacterium group</taxon>
        <taxon>Epilithonimonas</taxon>
    </lineage>
</organism>
<reference evidence="2 3" key="1">
    <citation type="submission" date="2019-03" db="EMBL/GenBank/DDBJ databases">
        <title>Genomic Encyclopedia of Type Strains, Phase III (KMG-III): the genomes of soil and plant-associated and newly described type strains.</title>
        <authorList>
            <person name="Whitman W."/>
        </authorList>
    </citation>
    <scope>NUCLEOTIDE SEQUENCE [LARGE SCALE GENOMIC DNA]</scope>
    <source>
        <strain evidence="2 3">CGMCC 1.12802</strain>
    </source>
</reference>
<dbReference type="AlphaFoldDB" id="A0A4R8I986"/>
<name>A0A4R8I986_9FLAO</name>
<evidence type="ECO:0008006" key="4">
    <source>
        <dbReference type="Google" id="ProtNLM"/>
    </source>
</evidence>
<evidence type="ECO:0000256" key="1">
    <source>
        <dbReference type="SAM" id="SignalP"/>
    </source>
</evidence>
<dbReference type="Proteomes" id="UP000295313">
    <property type="component" value="Unassembled WGS sequence"/>
</dbReference>
<dbReference type="EMBL" id="SOEO01000001">
    <property type="protein sequence ID" value="TDX86557.1"/>
    <property type="molecule type" value="Genomic_DNA"/>
</dbReference>